<evidence type="ECO:0000313" key="2">
    <source>
        <dbReference type="EMBL" id="AKX59224.1"/>
    </source>
</evidence>
<name>A0A0K1XD92_9GAMM</name>
<dbReference type="CDD" id="cd00093">
    <property type="entry name" value="HTH_XRE"/>
    <property type="match status" value="1"/>
</dbReference>
<dbReference type="Gene3D" id="1.10.260.40">
    <property type="entry name" value="lambda repressor-like DNA-binding domains"/>
    <property type="match status" value="1"/>
</dbReference>
<dbReference type="InterPro" id="IPR010982">
    <property type="entry name" value="Lambda_DNA-bd_dom_sf"/>
</dbReference>
<dbReference type="SUPFAM" id="SSF47413">
    <property type="entry name" value="lambda repressor-like DNA-binding domains"/>
    <property type="match status" value="1"/>
</dbReference>
<sequence length="111" mass="12123">MNNIQVIMQDGQPQYAVLPWNEYQALLKAAGQRQSTVAPAAMATPAPSQATAPQESLTLAQLRHKTGLTPELLAQALGISPSYWQMIEAGERQASEVVLRNLRRLANVTIE</sequence>
<dbReference type="EMBL" id="CP012365">
    <property type="protein sequence ID" value="AKX59224.1"/>
    <property type="molecule type" value="Genomic_DNA"/>
</dbReference>
<protein>
    <recommendedName>
        <fullName evidence="1">HTH cro/C1-type domain-containing protein</fullName>
    </recommendedName>
</protein>
<dbReference type="STRING" id="1697053.AKN87_06180"/>
<evidence type="ECO:0000259" key="1">
    <source>
        <dbReference type="PROSITE" id="PS50943"/>
    </source>
</evidence>
<dbReference type="PROSITE" id="PS50943">
    <property type="entry name" value="HTH_CROC1"/>
    <property type="match status" value="1"/>
</dbReference>
<dbReference type="InterPro" id="IPR001387">
    <property type="entry name" value="Cro/C1-type_HTH"/>
</dbReference>
<dbReference type="Proteomes" id="UP000063953">
    <property type="component" value="Chromosome"/>
</dbReference>
<keyword evidence="3" id="KW-1185">Reference proteome</keyword>
<dbReference type="PATRIC" id="fig|1698447.3.peg.1766"/>
<organism evidence="2 3">
    <name type="scientific">Thiopseudomonas alkaliphila</name>
    <dbReference type="NCBI Taxonomy" id="1697053"/>
    <lineage>
        <taxon>Bacteria</taxon>
        <taxon>Pseudomonadati</taxon>
        <taxon>Pseudomonadota</taxon>
        <taxon>Gammaproteobacteria</taxon>
        <taxon>Pseudomonadales</taxon>
        <taxon>Pseudomonadaceae</taxon>
        <taxon>Thiopseudomonas</taxon>
    </lineage>
</organism>
<proteinExistence type="predicted"/>
<dbReference type="Pfam" id="PF13560">
    <property type="entry name" value="HTH_31"/>
    <property type="match status" value="1"/>
</dbReference>
<feature type="domain" description="HTH cro/C1-type" evidence="1">
    <location>
        <begin position="59"/>
        <end position="111"/>
    </location>
</feature>
<dbReference type="AlphaFoldDB" id="A0A0K1XD92"/>
<dbReference type="GO" id="GO:0003677">
    <property type="term" value="F:DNA binding"/>
    <property type="evidence" value="ECO:0007669"/>
    <property type="project" value="InterPro"/>
</dbReference>
<evidence type="ECO:0000313" key="3">
    <source>
        <dbReference type="Proteomes" id="UP000063953"/>
    </source>
</evidence>
<gene>
    <name evidence="2" type="ORF">AKN88_04185</name>
</gene>
<reference evidence="2 3" key="1">
    <citation type="journal article" date="2015" name="Genome Announc.">
        <title>Genome Sequences of Oblitimonas alkaliphila gen. nov. sp. nov. (Proposed), a Novel Bacterium of the Pseudomonadaceae Family.</title>
        <authorList>
            <person name="Lauer A.C."/>
            <person name="Nicholson A.C."/>
            <person name="Humrighouse B.W."/>
            <person name="Emery B."/>
            <person name="Drobish A."/>
            <person name="Juieng P."/>
            <person name="Loparev V."/>
            <person name="McQuiston J.R."/>
        </authorList>
    </citation>
    <scope>NUCLEOTIDE SEQUENCE [LARGE SCALE GENOMIC DNA]</scope>
    <source>
        <strain evidence="2 3">E5571</strain>
    </source>
</reference>
<dbReference type="RefSeq" id="WP_053100323.1">
    <property type="nucleotide sequence ID" value="NZ_CP012363.1"/>
</dbReference>
<accession>A0A0K1XD92</accession>